<evidence type="ECO:0000256" key="1">
    <source>
        <dbReference type="SAM" id="SignalP"/>
    </source>
</evidence>
<dbReference type="SUPFAM" id="SSF141493">
    <property type="entry name" value="Allene oxide cyclase-like"/>
    <property type="match status" value="1"/>
</dbReference>
<dbReference type="EMBL" id="FOME01000009">
    <property type="protein sequence ID" value="SFE16421.1"/>
    <property type="molecule type" value="Genomic_DNA"/>
</dbReference>
<feature type="chain" id="PRO_5038448695" description="Allene oxide cyclase barrel-like domain-containing protein" evidence="1">
    <location>
        <begin position="26"/>
        <end position="160"/>
    </location>
</feature>
<evidence type="ECO:0000313" key="5">
    <source>
        <dbReference type="Proteomes" id="UP000199690"/>
    </source>
</evidence>
<organism evidence="3 6">
    <name type="scientific">Saccharopolyspora kobensis</name>
    <dbReference type="NCBI Taxonomy" id="146035"/>
    <lineage>
        <taxon>Bacteria</taxon>
        <taxon>Bacillati</taxon>
        <taxon>Actinomycetota</taxon>
        <taxon>Actinomycetes</taxon>
        <taxon>Pseudonocardiales</taxon>
        <taxon>Pseudonocardiaceae</taxon>
        <taxon>Saccharopolyspora</taxon>
    </lineage>
</organism>
<keyword evidence="5" id="KW-1185">Reference proteome</keyword>
<dbReference type="EMBL" id="FNVB01000003">
    <property type="protein sequence ID" value="SEG41493.1"/>
    <property type="molecule type" value="Genomic_DNA"/>
</dbReference>
<gene>
    <name evidence="3" type="ORF">SAMN02982929_02059</name>
    <name evidence="4" type="ORF">SAMN05216506_109120</name>
</gene>
<protein>
    <recommendedName>
        <fullName evidence="2">Allene oxide cyclase barrel-like domain-containing protein</fullName>
    </recommendedName>
</protein>
<evidence type="ECO:0000313" key="4">
    <source>
        <dbReference type="EMBL" id="SFE16421.1"/>
    </source>
</evidence>
<sequence>MGVQKAFALAGGLVAIGLLWSARGAAPETSAAAPPPARTTVLHLDVINDQFARTDVGDPGVSLGDEYVFSDQLHQAGRPVGDDGGSCQVTHVDGARITTNCTLTLRLPDGQLTAQALGVRGEDALMAITGGTGAYRTARGELHATDIQTPDEKYRITIAF</sequence>
<dbReference type="InterPro" id="IPR041013">
    <property type="entry name" value="AOC-like"/>
</dbReference>
<feature type="domain" description="Allene oxide cyclase barrel-like" evidence="2">
    <location>
        <begin position="43"/>
        <end position="159"/>
    </location>
</feature>
<dbReference type="Gene3D" id="2.40.480.10">
    <property type="entry name" value="Allene oxide cyclase-like"/>
    <property type="match status" value="1"/>
</dbReference>
<dbReference type="Proteomes" id="UP000199690">
    <property type="component" value="Unassembled WGS sequence"/>
</dbReference>
<evidence type="ECO:0000313" key="6">
    <source>
        <dbReference type="Proteomes" id="UP000236729"/>
    </source>
</evidence>
<evidence type="ECO:0000259" key="2">
    <source>
        <dbReference type="Pfam" id="PF18678"/>
    </source>
</evidence>
<dbReference type="GO" id="GO:0009695">
    <property type="term" value="P:jasmonic acid biosynthetic process"/>
    <property type="evidence" value="ECO:0007669"/>
    <property type="project" value="InterPro"/>
</dbReference>
<reference evidence="5 6" key="2">
    <citation type="submission" date="2016-10" db="EMBL/GenBank/DDBJ databases">
        <authorList>
            <person name="Varghese N."/>
            <person name="Submissions S."/>
        </authorList>
    </citation>
    <scope>NUCLEOTIDE SEQUENCE [LARGE SCALE GENOMIC DNA]</scope>
    <source>
        <strain evidence="6">ATCC 20501</strain>
        <strain evidence="4 5">CGMCC 4.3529</strain>
    </source>
</reference>
<name>A0A1H5ZYA4_9PSEU</name>
<keyword evidence="1" id="KW-0732">Signal</keyword>
<dbReference type="SMR" id="A0A1H5ZYA4"/>
<reference evidence="3" key="1">
    <citation type="submission" date="2016-10" db="EMBL/GenBank/DDBJ databases">
        <authorList>
            <person name="de Groot N.N."/>
        </authorList>
    </citation>
    <scope>NUCLEOTIDE SEQUENCE [LARGE SCALE GENOMIC DNA]</scope>
    <source>
        <strain evidence="3">ATCC 20501</strain>
    </source>
</reference>
<dbReference type="AlphaFoldDB" id="A0A1H5ZYA4"/>
<dbReference type="Proteomes" id="UP000236729">
    <property type="component" value="Unassembled WGS sequence"/>
</dbReference>
<dbReference type="InterPro" id="IPR044859">
    <property type="entry name" value="Allene_oxi_cyc_Dirigent"/>
</dbReference>
<accession>A0A1H5ZYA4</accession>
<dbReference type="GO" id="GO:0046423">
    <property type="term" value="F:allene-oxide cyclase activity"/>
    <property type="evidence" value="ECO:0007669"/>
    <property type="project" value="InterPro"/>
</dbReference>
<feature type="signal peptide" evidence="1">
    <location>
        <begin position="1"/>
        <end position="25"/>
    </location>
</feature>
<accession>A0A1I1YA61</accession>
<dbReference type="InterPro" id="IPR034871">
    <property type="entry name" value="Allene_oxi_cyc_sf"/>
</dbReference>
<evidence type="ECO:0000313" key="3">
    <source>
        <dbReference type="EMBL" id="SEG41493.1"/>
    </source>
</evidence>
<proteinExistence type="predicted"/>
<dbReference type="GO" id="GO:0017000">
    <property type="term" value="P:antibiotic biosynthetic process"/>
    <property type="evidence" value="ECO:0007669"/>
    <property type="project" value="InterPro"/>
</dbReference>
<dbReference type="Pfam" id="PF18678">
    <property type="entry name" value="AOC_like"/>
    <property type="match status" value="1"/>
</dbReference>